<dbReference type="STRING" id="390241.SAMN04488023_13142"/>
<dbReference type="InterPro" id="IPR018873">
    <property type="entry name" value="KilA-N_DNA-bd_domain"/>
</dbReference>
<reference evidence="3" key="1">
    <citation type="submission" date="2016-10" db="EMBL/GenBank/DDBJ databases">
        <authorList>
            <person name="Varghese N."/>
            <person name="Submissions S."/>
        </authorList>
    </citation>
    <scope>NUCLEOTIDE SEQUENCE [LARGE SCALE GENOMIC DNA]</scope>
    <source>
        <strain evidence="3">DSM 18610</strain>
    </source>
</reference>
<dbReference type="AlphaFoldDB" id="A0A1H9UJ09"/>
<name>A0A1H9UJ09_9SPHI</name>
<feature type="domain" description="KilA-N DNA-binding" evidence="1">
    <location>
        <begin position="1"/>
        <end position="43"/>
    </location>
</feature>
<evidence type="ECO:0000313" key="3">
    <source>
        <dbReference type="Proteomes" id="UP000199572"/>
    </source>
</evidence>
<dbReference type="Proteomes" id="UP000199572">
    <property type="component" value="Unassembled WGS sequence"/>
</dbReference>
<dbReference type="Pfam" id="PF10543">
    <property type="entry name" value="ORF6N"/>
    <property type="match status" value="1"/>
</dbReference>
<organism evidence="2 3">
    <name type="scientific">Pedobacter rhizosphaerae</name>
    <dbReference type="NCBI Taxonomy" id="390241"/>
    <lineage>
        <taxon>Bacteria</taxon>
        <taxon>Pseudomonadati</taxon>
        <taxon>Bacteroidota</taxon>
        <taxon>Sphingobacteriia</taxon>
        <taxon>Sphingobacteriales</taxon>
        <taxon>Sphingobacteriaceae</taxon>
        <taxon>Pedobacter</taxon>
    </lineage>
</organism>
<dbReference type="EMBL" id="FOGG01000031">
    <property type="protein sequence ID" value="SES09416.1"/>
    <property type="molecule type" value="Genomic_DNA"/>
</dbReference>
<proteinExistence type="predicted"/>
<accession>A0A1H9UJ09</accession>
<evidence type="ECO:0000313" key="2">
    <source>
        <dbReference type="EMBL" id="SES09416.1"/>
    </source>
</evidence>
<protein>
    <submittedName>
        <fullName evidence="2">ORF6N domain-containing protein</fullName>
    </submittedName>
</protein>
<evidence type="ECO:0000259" key="1">
    <source>
        <dbReference type="Pfam" id="PF10543"/>
    </source>
</evidence>
<sequence length="122" mass="14417">MFELTKEENEILRSQFATLRHGQHSKYLPFAFSEHGILQLSNVLKSKQAIEVSIKIIDVFVQLRTMVLSNTEIRLEVEKIRKKVDSQDRNIEIIFRYFDELLEKKAEPRIKIGYEISKGKHK</sequence>
<gene>
    <name evidence="2" type="ORF">SAMN04488023_13142</name>
</gene>
<keyword evidence="3" id="KW-1185">Reference proteome</keyword>